<evidence type="ECO:0000256" key="1">
    <source>
        <dbReference type="SAM" id="Phobius"/>
    </source>
</evidence>
<evidence type="ECO:0000313" key="3">
    <source>
        <dbReference type="Proteomes" id="UP000730482"/>
    </source>
</evidence>
<evidence type="ECO:0000313" key="2">
    <source>
        <dbReference type="EMBL" id="MBS2549580.1"/>
    </source>
</evidence>
<keyword evidence="1" id="KW-0472">Membrane</keyword>
<name>A0ABS5KU72_9ACTN</name>
<feature type="transmembrane region" description="Helical" evidence="1">
    <location>
        <begin position="143"/>
        <end position="165"/>
    </location>
</feature>
<protein>
    <recommendedName>
        <fullName evidence="4">Integral membrane protein</fullName>
    </recommendedName>
</protein>
<sequence>MLTQLTQAQLVDCAVLLCTLGGELGPERPITMLRPIPPLVVAVGIVLLYVRSIATQGMGVTVELAGVAAGLVGGLAALGLVHVFHSERTGGPASHAGWPYALVWFTVFGARAWFSYGCVHLFPLQYAQWRTTHRVATGTVTDALVFMAGAMIVTCCLGVVARAAALPKPVSEPRLVGSDVDP</sequence>
<keyword evidence="1" id="KW-0812">Transmembrane</keyword>
<feature type="transmembrane region" description="Helical" evidence="1">
    <location>
        <begin position="62"/>
        <end position="81"/>
    </location>
</feature>
<gene>
    <name evidence="2" type="ORF">KGQ19_22205</name>
</gene>
<evidence type="ECO:0008006" key="4">
    <source>
        <dbReference type="Google" id="ProtNLM"/>
    </source>
</evidence>
<keyword evidence="3" id="KW-1185">Reference proteome</keyword>
<comment type="caution">
    <text evidence="2">The sequence shown here is derived from an EMBL/GenBank/DDBJ whole genome shotgun (WGS) entry which is preliminary data.</text>
</comment>
<dbReference type="EMBL" id="JAAFYZ010000076">
    <property type="protein sequence ID" value="MBS2549580.1"/>
    <property type="molecule type" value="Genomic_DNA"/>
</dbReference>
<proteinExistence type="predicted"/>
<keyword evidence="1" id="KW-1133">Transmembrane helix</keyword>
<dbReference type="Proteomes" id="UP000730482">
    <property type="component" value="Unassembled WGS sequence"/>
</dbReference>
<organism evidence="2 3">
    <name type="scientific">Catenulispora pinistramenti</name>
    <dbReference type="NCBI Taxonomy" id="2705254"/>
    <lineage>
        <taxon>Bacteria</taxon>
        <taxon>Bacillati</taxon>
        <taxon>Actinomycetota</taxon>
        <taxon>Actinomycetes</taxon>
        <taxon>Catenulisporales</taxon>
        <taxon>Catenulisporaceae</taxon>
        <taxon>Catenulispora</taxon>
    </lineage>
</organism>
<accession>A0ABS5KU72</accession>
<feature type="transmembrane region" description="Helical" evidence="1">
    <location>
        <begin position="101"/>
        <end position="122"/>
    </location>
</feature>
<reference evidence="2 3" key="1">
    <citation type="submission" date="2020-02" db="EMBL/GenBank/DDBJ databases">
        <title>Acidophilic actinobacteria isolated from forest soil.</title>
        <authorList>
            <person name="Golinska P."/>
        </authorList>
    </citation>
    <scope>NUCLEOTIDE SEQUENCE [LARGE SCALE GENOMIC DNA]</scope>
    <source>
        <strain evidence="2 3">NL8</strain>
    </source>
</reference>
<feature type="transmembrane region" description="Helical" evidence="1">
    <location>
        <begin position="32"/>
        <end position="50"/>
    </location>
</feature>
<dbReference type="RefSeq" id="WP_212011138.1">
    <property type="nucleotide sequence ID" value="NZ_JAAFYZ010000076.1"/>
</dbReference>